<feature type="signal peptide" evidence="1">
    <location>
        <begin position="1"/>
        <end position="18"/>
    </location>
</feature>
<dbReference type="Proteomes" id="UP000293863">
    <property type="component" value="Unassembled WGS sequence"/>
</dbReference>
<evidence type="ECO:0000259" key="2">
    <source>
        <dbReference type="Pfam" id="PF07007"/>
    </source>
</evidence>
<accession>A0A4Q7AE85</accession>
<sequence length="132" mass="15236">MKQLLTLPLFIISFTAHALCENERNHGNTMTINNCYDKEVKKSDQKILQVYSHYKNALNANEQKQLLDLQRTWISYKTKQCKFEVSASGTIANQMSSQCMINLNNRRISELKYMQNCGLESSSSFCANFRPV</sequence>
<evidence type="ECO:0000313" key="3">
    <source>
        <dbReference type="EMBL" id="RZG43305.1"/>
    </source>
</evidence>
<dbReference type="AlphaFoldDB" id="A0A4Q7AE85"/>
<comment type="caution">
    <text evidence="3">The sequence shown here is derived from an EMBL/GenBank/DDBJ whole genome shotgun (WGS) entry which is preliminary data.</text>
</comment>
<feature type="domain" description="Lysozyme inhibitor LprI-like N-terminal" evidence="2">
    <location>
        <begin position="20"/>
        <end position="111"/>
    </location>
</feature>
<keyword evidence="1" id="KW-0732">Signal</keyword>
<proteinExistence type="predicted"/>
<reference evidence="3 4" key="1">
    <citation type="submission" date="2019-02" db="EMBL/GenBank/DDBJ databases">
        <title>The Batch Genome Submission of Acinetobacter spp. strains.</title>
        <authorList>
            <person name="Qin J."/>
            <person name="Hu Y."/>
            <person name="Ye H."/>
            <person name="Wei L."/>
            <person name="Feng Y."/>
            <person name="Zong Z."/>
        </authorList>
    </citation>
    <scope>NUCLEOTIDE SEQUENCE [LARGE SCALE GENOMIC DNA]</scope>
    <source>
        <strain evidence="3 4">WCHAW060049</strain>
    </source>
</reference>
<organism evidence="3 4">
    <name type="scientific">Acinetobacter wuhouensis</name>
    <dbReference type="NCBI Taxonomy" id="1879050"/>
    <lineage>
        <taxon>Bacteria</taxon>
        <taxon>Pseudomonadati</taxon>
        <taxon>Pseudomonadota</taxon>
        <taxon>Gammaproteobacteria</taxon>
        <taxon>Moraxellales</taxon>
        <taxon>Moraxellaceae</taxon>
        <taxon>Acinetobacter</taxon>
    </lineage>
</organism>
<dbReference type="InterPro" id="IPR009739">
    <property type="entry name" value="LprI-like_N"/>
</dbReference>
<evidence type="ECO:0000256" key="1">
    <source>
        <dbReference type="SAM" id="SignalP"/>
    </source>
</evidence>
<dbReference type="Pfam" id="PF07007">
    <property type="entry name" value="LprI"/>
    <property type="match status" value="1"/>
</dbReference>
<gene>
    <name evidence="3" type="ORF">EXU28_17560</name>
</gene>
<dbReference type="EMBL" id="SGSQ01000036">
    <property type="protein sequence ID" value="RZG43305.1"/>
    <property type="molecule type" value="Genomic_DNA"/>
</dbReference>
<dbReference type="RefSeq" id="WP_130168935.1">
    <property type="nucleotide sequence ID" value="NZ_SGSQ01000036.1"/>
</dbReference>
<feature type="chain" id="PRO_5020667466" evidence="1">
    <location>
        <begin position="19"/>
        <end position="132"/>
    </location>
</feature>
<name>A0A4Q7AE85_9GAMM</name>
<evidence type="ECO:0000313" key="4">
    <source>
        <dbReference type="Proteomes" id="UP000293863"/>
    </source>
</evidence>
<keyword evidence="4" id="KW-1185">Reference proteome</keyword>
<protein>
    <submittedName>
        <fullName evidence="3">DUF1311 domain-containing protein</fullName>
    </submittedName>
</protein>
<dbReference type="Gene3D" id="1.20.1270.180">
    <property type="match status" value="1"/>
</dbReference>